<dbReference type="PANTHER" id="PTHR30290">
    <property type="entry name" value="PERIPLASMIC BINDING COMPONENT OF ABC TRANSPORTER"/>
    <property type="match status" value="1"/>
</dbReference>
<evidence type="ECO:0000313" key="8">
    <source>
        <dbReference type="Proteomes" id="UP000051217"/>
    </source>
</evidence>
<feature type="signal peptide" evidence="5">
    <location>
        <begin position="1"/>
        <end position="36"/>
    </location>
</feature>
<proteinExistence type="inferred from homology"/>
<keyword evidence="3" id="KW-0813">Transport</keyword>
<accession>A0ABR5PIY7</accession>
<reference evidence="7 8" key="1">
    <citation type="journal article" date="2015" name="Genome Announc.">
        <title>Expanding the biotechnology potential of lactobacilli through comparative genomics of 213 strains and associated genera.</title>
        <authorList>
            <person name="Sun Z."/>
            <person name="Harris H.M."/>
            <person name="McCann A."/>
            <person name="Guo C."/>
            <person name="Argimon S."/>
            <person name="Zhang W."/>
            <person name="Yang X."/>
            <person name="Jeffery I.B."/>
            <person name="Cooney J.C."/>
            <person name="Kagawa T.F."/>
            <person name="Liu W."/>
            <person name="Song Y."/>
            <person name="Salvetti E."/>
            <person name="Wrobel A."/>
            <person name="Rasinkangas P."/>
            <person name="Parkhill J."/>
            <person name="Rea M.C."/>
            <person name="O'Sullivan O."/>
            <person name="Ritari J."/>
            <person name="Douillard F.P."/>
            <person name="Paul Ross R."/>
            <person name="Yang R."/>
            <person name="Briner A.E."/>
            <person name="Felis G.E."/>
            <person name="de Vos W.M."/>
            <person name="Barrangou R."/>
            <person name="Klaenhammer T.R."/>
            <person name="Caufield P.W."/>
            <person name="Cui Y."/>
            <person name="Zhang H."/>
            <person name="O'Toole P.W."/>
        </authorList>
    </citation>
    <scope>NUCLEOTIDE SEQUENCE [LARGE SCALE GENOMIC DNA]</scope>
    <source>
        <strain evidence="7 8">DSM 15836</strain>
    </source>
</reference>
<sequence>MSGICQYIEKGVVTRMKLKKFATAGAVMAVSALTLAACGSKSSSNDSKQVLNWDETAELPSMDLSKATDVVSFDQLNNTMEGLYRLGKDSKVEPGLAKKTHVSDDGLTYTFDLRKSNWSNGDKLTAKDFVYSWQRTVDPKTGSQYAYLFDGVKNANDIMDGKKKTSELGIKADGDYKLTVTLDKKIPYFKLLMGFPVFFPQNEKVVKDAGSKYGTASKYMVYNGPFKLTKWTGSNLSWTATKNNKYWDKKNVKLDAINFKVNKSNSTSYNLYKTDKLDGTPLSSEQAKQLKNDKEFLTRSAASTFYFQYNQTQKRFQNKKIRQALSMAINRKQLTNKVLGDGSTVSKGLVSKGLAKNDGKDFADQAYVKEGVEYNKAEAKKLWQEGLKEVGETKMDINLLSDDTDKAKDSTEFVQSQIESTLGDSVNVHVQNVPFKTRLTRSEQGDFDLVISAWGADFADPISFLDLFTSDNSQNDGEWKNADYDKLIQASKTTDAGNTDKRWDDLVQAEKILVQEQGIAPLYQQSTAWMVKSKVKGIIYNSSGASYNFKNTYIKE</sequence>
<comment type="subcellular location">
    <subcellularLocation>
        <location evidence="1">Cell envelope</location>
    </subcellularLocation>
</comment>
<dbReference type="CDD" id="cd08504">
    <property type="entry name" value="PBP2_OppA"/>
    <property type="match status" value="1"/>
</dbReference>
<comment type="similarity">
    <text evidence="2">Belongs to the bacterial solute-binding protein 5 family.</text>
</comment>
<feature type="chain" id="PRO_5046618287" evidence="5">
    <location>
        <begin position="37"/>
        <end position="556"/>
    </location>
</feature>
<gene>
    <name evidence="7" type="ORF">FC65_GL000112</name>
</gene>
<evidence type="ECO:0000256" key="2">
    <source>
        <dbReference type="ARBA" id="ARBA00005695"/>
    </source>
</evidence>
<dbReference type="EMBL" id="AZFI01000103">
    <property type="protein sequence ID" value="KRM26167.1"/>
    <property type="molecule type" value="Genomic_DNA"/>
</dbReference>
<dbReference type="SUPFAM" id="SSF53850">
    <property type="entry name" value="Periplasmic binding protein-like II"/>
    <property type="match status" value="1"/>
</dbReference>
<evidence type="ECO:0000256" key="4">
    <source>
        <dbReference type="ARBA" id="ARBA00022729"/>
    </source>
</evidence>
<feature type="domain" description="Solute-binding protein family 5" evidence="6">
    <location>
        <begin position="91"/>
        <end position="475"/>
    </location>
</feature>
<keyword evidence="4 5" id="KW-0732">Signal</keyword>
<comment type="caution">
    <text evidence="7">The sequence shown here is derived from an EMBL/GenBank/DDBJ whole genome shotgun (WGS) entry which is preliminary data.</text>
</comment>
<dbReference type="Proteomes" id="UP000051217">
    <property type="component" value="Unassembled WGS sequence"/>
</dbReference>
<dbReference type="PIRSF" id="PIRSF002741">
    <property type="entry name" value="MppA"/>
    <property type="match status" value="1"/>
</dbReference>
<organism evidence="7 8">
    <name type="scientific">Ligilactobacillus acidipiscis DSM 15836</name>
    <dbReference type="NCBI Taxonomy" id="1423716"/>
    <lineage>
        <taxon>Bacteria</taxon>
        <taxon>Bacillati</taxon>
        <taxon>Bacillota</taxon>
        <taxon>Bacilli</taxon>
        <taxon>Lactobacillales</taxon>
        <taxon>Lactobacillaceae</taxon>
        <taxon>Ligilactobacillus</taxon>
    </lineage>
</organism>
<dbReference type="Pfam" id="PF00496">
    <property type="entry name" value="SBP_bac_5"/>
    <property type="match status" value="1"/>
</dbReference>
<evidence type="ECO:0000259" key="6">
    <source>
        <dbReference type="Pfam" id="PF00496"/>
    </source>
</evidence>
<evidence type="ECO:0000256" key="1">
    <source>
        <dbReference type="ARBA" id="ARBA00004196"/>
    </source>
</evidence>
<dbReference type="InterPro" id="IPR039424">
    <property type="entry name" value="SBP_5"/>
</dbReference>
<dbReference type="Gene3D" id="3.10.105.10">
    <property type="entry name" value="Dipeptide-binding Protein, Domain 3"/>
    <property type="match status" value="1"/>
</dbReference>
<dbReference type="InterPro" id="IPR030678">
    <property type="entry name" value="Peptide/Ni-bd"/>
</dbReference>
<evidence type="ECO:0000256" key="3">
    <source>
        <dbReference type="ARBA" id="ARBA00022448"/>
    </source>
</evidence>
<keyword evidence="8" id="KW-1185">Reference proteome</keyword>
<name>A0ABR5PIY7_9LACO</name>
<protein>
    <submittedName>
        <fullName evidence="7">Oligopeptide-binding protein</fullName>
    </submittedName>
</protein>
<evidence type="ECO:0000313" key="7">
    <source>
        <dbReference type="EMBL" id="KRM26167.1"/>
    </source>
</evidence>
<dbReference type="PANTHER" id="PTHR30290:SF10">
    <property type="entry name" value="PERIPLASMIC OLIGOPEPTIDE-BINDING PROTEIN-RELATED"/>
    <property type="match status" value="1"/>
</dbReference>
<dbReference type="Gene3D" id="3.90.76.10">
    <property type="entry name" value="Dipeptide-binding Protein, Domain 1"/>
    <property type="match status" value="1"/>
</dbReference>
<dbReference type="Gene3D" id="3.40.190.10">
    <property type="entry name" value="Periplasmic binding protein-like II"/>
    <property type="match status" value="1"/>
</dbReference>
<dbReference type="InterPro" id="IPR000914">
    <property type="entry name" value="SBP_5_dom"/>
</dbReference>
<evidence type="ECO:0000256" key="5">
    <source>
        <dbReference type="SAM" id="SignalP"/>
    </source>
</evidence>